<organism evidence="2 3">
    <name type="scientific">Solanum tuberosum</name>
    <name type="common">Potato</name>
    <dbReference type="NCBI Taxonomy" id="4113"/>
    <lineage>
        <taxon>Eukaryota</taxon>
        <taxon>Viridiplantae</taxon>
        <taxon>Streptophyta</taxon>
        <taxon>Embryophyta</taxon>
        <taxon>Tracheophyta</taxon>
        <taxon>Spermatophyta</taxon>
        <taxon>Magnoliopsida</taxon>
        <taxon>eudicotyledons</taxon>
        <taxon>Gunneridae</taxon>
        <taxon>Pentapetalae</taxon>
        <taxon>asterids</taxon>
        <taxon>lamiids</taxon>
        <taxon>Solanales</taxon>
        <taxon>Solanaceae</taxon>
        <taxon>Solanoideae</taxon>
        <taxon>Solaneae</taxon>
        <taxon>Solanum</taxon>
    </lineage>
</organism>
<feature type="region of interest" description="Disordered" evidence="1">
    <location>
        <begin position="1"/>
        <end position="44"/>
    </location>
</feature>
<evidence type="ECO:0000313" key="2">
    <source>
        <dbReference type="EMBL" id="KAH0769702.1"/>
    </source>
</evidence>
<keyword evidence="3" id="KW-1185">Reference proteome</keyword>
<protein>
    <submittedName>
        <fullName evidence="2">Uncharacterized protein</fullName>
    </submittedName>
</protein>
<reference evidence="2 3" key="1">
    <citation type="journal article" date="2021" name="bioRxiv">
        <title>Chromosome-scale and haplotype-resolved genome assembly of a tetraploid potato cultivar.</title>
        <authorList>
            <person name="Sun H."/>
            <person name="Jiao W.-B."/>
            <person name="Krause K."/>
            <person name="Campoy J.A."/>
            <person name="Goel M."/>
            <person name="Folz-Donahue K."/>
            <person name="Kukat C."/>
            <person name="Huettel B."/>
            <person name="Schneeberger K."/>
        </authorList>
    </citation>
    <scope>NUCLEOTIDE SEQUENCE [LARGE SCALE GENOMIC DNA]</scope>
    <source>
        <strain evidence="2">SolTubOtavaFocal</strain>
        <tissue evidence="2">Leaves</tissue>
    </source>
</reference>
<dbReference type="Proteomes" id="UP000826656">
    <property type="component" value="Unassembled WGS sequence"/>
</dbReference>
<comment type="caution">
    <text evidence="2">The sequence shown here is derived from an EMBL/GenBank/DDBJ whole genome shotgun (WGS) entry which is preliminary data.</text>
</comment>
<gene>
    <name evidence="2" type="ORF">KY290_013683</name>
</gene>
<accession>A0ABQ7VME3</accession>
<dbReference type="EMBL" id="JAIVGD010000011">
    <property type="protein sequence ID" value="KAH0769702.1"/>
    <property type="molecule type" value="Genomic_DNA"/>
</dbReference>
<feature type="compositionally biased region" description="Basic and acidic residues" evidence="1">
    <location>
        <begin position="20"/>
        <end position="32"/>
    </location>
</feature>
<proteinExistence type="predicted"/>
<name>A0ABQ7VME3_SOLTU</name>
<sequence length="219" mass="24743">MEEMFQIQRDGLNSELAEEYPLHESSNLKEADADYEPDEGPGPVRMKKLIKLSLKKQSMTLRSQQAKVVQVPHQQWLQKRLLRQGPGTSSEKLLKKFHIMGAKSSDTLMGTNSKLDVDRSGLAVNDASVKCQDLFQIPRLSNEITFEGCSKNPKTIEEDKDLILFCSSGDFLIWSTRLISRSWGTKRQDSIALSSTEVENDVVYTHGKRVEGKERSGQI</sequence>
<evidence type="ECO:0000256" key="1">
    <source>
        <dbReference type="SAM" id="MobiDB-lite"/>
    </source>
</evidence>
<evidence type="ECO:0000313" key="3">
    <source>
        <dbReference type="Proteomes" id="UP000826656"/>
    </source>
</evidence>